<geneLocation type="plasmid" evidence="5">
    <name>pthaf100_a</name>
</geneLocation>
<keyword evidence="4" id="KW-0614">Plasmid</keyword>
<evidence type="ECO:0000313" key="4">
    <source>
        <dbReference type="EMBL" id="QFT28370.1"/>
    </source>
</evidence>
<dbReference type="GO" id="GO:0005737">
    <property type="term" value="C:cytoplasm"/>
    <property type="evidence" value="ECO:0007669"/>
    <property type="project" value="UniProtKB-SubCell"/>
</dbReference>
<dbReference type="InterPro" id="IPR006015">
    <property type="entry name" value="Universal_stress_UspA"/>
</dbReference>
<dbReference type="SUPFAM" id="SSF52402">
    <property type="entry name" value="Adenine nucleotide alpha hydrolases-like"/>
    <property type="match status" value="1"/>
</dbReference>
<accession>A0A5P9CQ91</accession>
<sequence length="144" mass="16516">MQYQHIMVALELSDDSNILIERAIFMAKQHNADISFIHLDGSHGEIYPELIDIHSDTNVRPVNELAMKKLRSFEAKVDFPIRHFLVGTGNLANKLSETIENYRVDLLLCGHHQDFWSKILSYSRQLINRSPVDILVVPISGDDF</sequence>
<dbReference type="Gene3D" id="3.40.50.620">
    <property type="entry name" value="HUPs"/>
    <property type="match status" value="1"/>
</dbReference>
<protein>
    <recommendedName>
        <fullName evidence="2">Universal stress protein</fullName>
    </recommendedName>
</protein>
<dbReference type="OrthoDB" id="9792500at2"/>
<comment type="subcellular location">
    <subcellularLocation>
        <location evidence="2">Cytoplasm</location>
    </subcellularLocation>
</comment>
<dbReference type="CDD" id="cd23657">
    <property type="entry name" value="USP-A-like"/>
    <property type="match status" value="1"/>
</dbReference>
<dbReference type="InterPro" id="IPR006016">
    <property type="entry name" value="UspA"/>
</dbReference>
<organism evidence="4 5">
    <name type="scientific">Vibrio aquimaris</name>
    <dbReference type="NCBI Taxonomy" id="2587862"/>
    <lineage>
        <taxon>Bacteria</taxon>
        <taxon>Pseudomonadati</taxon>
        <taxon>Pseudomonadota</taxon>
        <taxon>Gammaproteobacteria</taxon>
        <taxon>Vibrionales</taxon>
        <taxon>Vibrionaceae</taxon>
        <taxon>Vibrio</taxon>
    </lineage>
</organism>
<reference evidence="4 5" key="1">
    <citation type="submission" date="2019-10" db="EMBL/GenBank/DDBJ databases">
        <title>Complete genome sequence of Vibrio sp. strain THAF100, isolated from non-filtered water from the water column of tank 6 of a marine aquarium containing stony-coral fragments. Water maintained at 26 degree C.</title>
        <authorList>
            <person name="Ruckert C."/>
            <person name="Franco A."/>
            <person name="Kalinowski J."/>
            <person name="Glaeser S."/>
        </authorList>
    </citation>
    <scope>NUCLEOTIDE SEQUENCE [LARGE SCALE GENOMIC DNA]</scope>
    <source>
        <strain evidence="4 5">THAF100</strain>
        <plasmid evidence="5">pthaf100_a</plasmid>
    </source>
</reference>
<evidence type="ECO:0000256" key="1">
    <source>
        <dbReference type="ARBA" id="ARBA00008791"/>
    </source>
</evidence>
<evidence type="ECO:0000313" key="5">
    <source>
        <dbReference type="Proteomes" id="UP000326936"/>
    </source>
</evidence>
<comment type="similarity">
    <text evidence="1 2">Belongs to the universal stress protein A family.</text>
</comment>
<dbReference type="KEGG" id="vaq:FIV01_18410"/>
<dbReference type="AlphaFoldDB" id="A0A5P9CQ91"/>
<dbReference type="EMBL" id="CP045351">
    <property type="protein sequence ID" value="QFT28370.1"/>
    <property type="molecule type" value="Genomic_DNA"/>
</dbReference>
<proteinExistence type="inferred from homology"/>
<gene>
    <name evidence="4" type="ORF">FIV01_18410</name>
</gene>
<keyword evidence="2" id="KW-0963">Cytoplasm</keyword>
<dbReference type="Proteomes" id="UP000326936">
    <property type="component" value="Plasmid pTHAF100_a"/>
</dbReference>
<name>A0A5P9CQ91_9VIBR</name>
<evidence type="ECO:0000259" key="3">
    <source>
        <dbReference type="Pfam" id="PF00582"/>
    </source>
</evidence>
<dbReference type="Pfam" id="PF00582">
    <property type="entry name" value="Usp"/>
    <property type="match status" value="1"/>
</dbReference>
<dbReference type="PIRSF" id="PIRSF006276">
    <property type="entry name" value="UspA"/>
    <property type="match status" value="1"/>
</dbReference>
<dbReference type="InterPro" id="IPR014729">
    <property type="entry name" value="Rossmann-like_a/b/a_fold"/>
</dbReference>
<keyword evidence="5" id="KW-1185">Reference proteome</keyword>
<dbReference type="RefSeq" id="WP_152432371.1">
    <property type="nucleotide sequence ID" value="NZ_CBCSDK010000022.1"/>
</dbReference>
<evidence type="ECO:0000256" key="2">
    <source>
        <dbReference type="PIRNR" id="PIRNR006276"/>
    </source>
</evidence>
<feature type="domain" description="UspA" evidence="3">
    <location>
        <begin position="3"/>
        <end position="138"/>
    </location>
</feature>